<feature type="region of interest" description="Disordered" evidence="2">
    <location>
        <begin position="217"/>
        <end position="310"/>
    </location>
</feature>
<keyword evidence="1" id="KW-0175">Coiled coil</keyword>
<dbReference type="Proteomes" id="UP000001861">
    <property type="component" value="Unassembled WGS sequence"/>
</dbReference>
<dbReference type="AlphaFoldDB" id="A8N8V0"/>
<feature type="coiled-coil region" evidence="1">
    <location>
        <begin position="130"/>
        <end position="164"/>
    </location>
</feature>
<proteinExistence type="predicted"/>
<accession>A8N8V0</accession>
<dbReference type="eggNOG" id="ENOG502T25D">
    <property type="taxonomic scope" value="Eukaryota"/>
</dbReference>
<reference evidence="3 4" key="1">
    <citation type="journal article" date="2010" name="Proc. Natl. Acad. Sci. U.S.A.">
        <title>Insights into evolution of multicellular fungi from the assembled chromosomes of the mushroom Coprinopsis cinerea (Coprinus cinereus).</title>
        <authorList>
            <person name="Stajich J.E."/>
            <person name="Wilke S.K."/>
            <person name="Ahren D."/>
            <person name="Au C.H."/>
            <person name="Birren B.W."/>
            <person name="Borodovsky M."/>
            <person name="Burns C."/>
            <person name="Canback B."/>
            <person name="Casselton L.A."/>
            <person name="Cheng C.K."/>
            <person name="Deng J."/>
            <person name="Dietrich F.S."/>
            <person name="Fargo D.C."/>
            <person name="Farman M.L."/>
            <person name="Gathman A.C."/>
            <person name="Goldberg J."/>
            <person name="Guigo R."/>
            <person name="Hoegger P.J."/>
            <person name="Hooker J.B."/>
            <person name="Huggins A."/>
            <person name="James T.Y."/>
            <person name="Kamada T."/>
            <person name="Kilaru S."/>
            <person name="Kodira C."/>
            <person name="Kues U."/>
            <person name="Kupfer D."/>
            <person name="Kwan H.S."/>
            <person name="Lomsadze A."/>
            <person name="Li W."/>
            <person name="Lilly W.W."/>
            <person name="Ma L.J."/>
            <person name="Mackey A.J."/>
            <person name="Manning G."/>
            <person name="Martin F."/>
            <person name="Muraguchi H."/>
            <person name="Natvig D.O."/>
            <person name="Palmerini H."/>
            <person name="Ramesh M.A."/>
            <person name="Rehmeyer C.J."/>
            <person name="Roe B.A."/>
            <person name="Shenoy N."/>
            <person name="Stanke M."/>
            <person name="Ter-Hovhannisyan V."/>
            <person name="Tunlid A."/>
            <person name="Velagapudi R."/>
            <person name="Vision T.J."/>
            <person name="Zeng Q."/>
            <person name="Zolan M.E."/>
            <person name="Pukkila P.J."/>
        </authorList>
    </citation>
    <scope>NUCLEOTIDE SEQUENCE [LARGE SCALE GENOMIC DNA]</scope>
    <source>
        <strain evidence="4">Okayama-7 / 130 / ATCC MYA-4618 / FGSC 9003</strain>
    </source>
</reference>
<evidence type="ECO:0000256" key="1">
    <source>
        <dbReference type="SAM" id="Coils"/>
    </source>
</evidence>
<organism evidence="3 4">
    <name type="scientific">Coprinopsis cinerea (strain Okayama-7 / 130 / ATCC MYA-4618 / FGSC 9003)</name>
    <name type="common">Inky cap fungus</name>
    <name type="synonym">Hormographiella aspergillata</name>
    <dbReference type="NCBI Taxonomy" id="240176"/>
    <lineage>
        <taxon>Eukaryota</taxon>
        <taxon>Fungi</taxon>
        <taxon>Dikarya</taxon>
        <taxon>Basidiomycota</taxon>
        <taxon>Agaricomycotina</taxon>
        <taxon>Agaricomycetes</taxon>
        <taxon>Agaricomycetidae</taxon>
        <taxon>Agaricales</taxon>
        <taxon>Agaricineae</taxon>
        <taxon>Psathyrellaceae</taxon>
        <taxon>Coprinopsis</taxon>
    </lineage>
</organism>
<dbReference type="OrthoDB" id="3265863at2759"/>
<sequence length="331" mass="35655">MGRALFSKTHRAPAVAVRTEPDLLGPPCEKWSVSNRFDPDSDEFFEHAQYEAFIDPETVRREQAEGIAERVRRATILDVSSDSSSDSGDGGSEVGSPMATGLDDPAVMLANTIAMAEDVRTARASRQFLAASASANLEQWRTALSALNANTAAAREQLERITADMAADNIAIANAANNLTTAPRSNRNRPRSASAVPAVLSASTVRSSIIAADVSMDQIPTPPRSPVLSRPVVVFPPSPRSRSRSPVRVPATPSTPHNPTEDHSLISPSPPGSVTPARPYSWRDPHWHPIPAIPNSPTRTRNTREGPLTNPRARMSYARLTTTPVLVRNAN</sequence>
<evidence type="ECO:0000313" key="4">
    <source>
        <dbReference type="Proteomes" id="UP000001861"/>
    </source>
</evidence>
<evidence type="ECO:0000313" key="3">
    <source>
        <dbReference type="EMBL" id="EAU90441.1"/>
    </source>
</evidence>
<keyword evidence="4" id="KW-1185">Reference proteome</keyword>
<dbReference type="VEuPathDB" id="FungiDB:CC1G_00825"/>
<dbReference type="KEGG" id="cci:CC1G_00825"/>
<evidence type="ECO:0000256" key="2">
    <source>
        <dbReference type="SAM" id="MobiDB-lite"/>
    </source>
</evidence>
<name>A8N8V0_COPC7</name>
<comment type="caution">
    <text evidence="3">The sequence shown here is derived from an EMBL/GenBank/DDBJ whole genome shotgun (WGS) entry which is preliminary data.</text>
</comment>
<protein>
    <submittedName>
        <fullName evidence="3">Uncharacterized protein</fullName>
    </submittedName>
</protein>
<dbReference type="STRING" id="240176.A8N8V0"/>
<dbReference type="InParanoid" id="A8N8V0"/>
<dbReference type="EMBL" id="AACS02000007">
    <property type="protein sequence ID" value="EAU90441.1"/>
    <property type="molecule type" value="Genomic_DNA"/>
</dbReference>
<feature type="compositionally biased region" description="Low complexity" evidence="2">
    <location>
        <begin position="78"/>
        <end position="87"/>
    </location>
</feature>
<dbReference type="RefSeq" id="XP_001831278.1">
    <property type="nucleotide sequence ID" value="XM_001831226.2"/>
</dbReference>
<feature type="region of interest" description="Disordered" evidence="2">
    <location>
        <begin position="78"/>
        <end position="102"/>
    </location>
</feature>
<dbReference type="OMA" id="YWNAFDP"/>
<dbReference type="GeneID" id="6007743"/>
<gene>
    <name evidence="3" type="ORF">CC1G_00825</name>
</gene>